<proteinExistence type="predicted"/>
<gene>
    <name evidence="2" type="ORF">P691DRAFT_679399</name>
</gene>
<sequence length="192" mass="21785">MTSNGDNEPEVIDLTAISESSSEEGDESTNGPFPSNDSDASEVEIDLNEETRSQLKNVINTVSAARLRQVLVELIDTEQAVEIALTREFVTLDRESHSIVPRWETCQNCKEDYDVNTEREEGECEFHPGELEVDEDGFPDHDEHVHGPMDTKENQRDFPENFIWSCCEGRGHEPGCVKDVHQSAVPRKRRRL</sequence>
<dbReference type="EMBL" id="MU151467">
    <property type="protein sequence ID" value="KAF9443497.1"/>
    <property type="molecule type" value="Genomic_DNA"/>
</dbReference>
<dbReference type="PANTHER" id="PTHR38167:SF1">
    <property type="entry name" value="C2H2-TYPE DOMAIN-CONTAINING PROTEIN"/>
    <property type="match status" value="1"/>
</dbReference>
<reference evidence="2" key="1">
    <citation type="submission" date="2020-11" db="EMBL/GenBank/DDBJ databases">
        <authorList>
            <consortium name="DOE Joint Genome Institute"/>
            <person name="Ahrendt S."/>
            <person name="Riley R."/>
            <person name="Andreopoulos W."/>
            <person name="Labutti K."/>
            <person name="Pangilinan J."/>
            <person name="Ruiz-Duenas F.J."/>
            <person name="Barrasa J.M."/>
            <person name="Sanchez-Garcia M."/>
            <person name="Camarero S."/>
            <person name="Miyauchi S."/>
            <person name="Serrano A."/>
            <person name="Linde D."/>
            <person name="Babiker R."/>
            <person name="Drula E."/>
            <person name="Ayuso-Fernandez I."/>
            <person name="Pacheco R."/>
            <person name="Padilla G."/>
            <person name="Ferreira P."/>
            <person name="Barriuso J."/>
            <person name="Kellner H."/>
            <person name="Castanera R."/>
            <person name="Alfaro M."/>
            <person name="Ramirez L."/>
            <person name="Pisabarro A.G."/>
            <person name="Kuo A."/>
            <person name="Tritt A."/>
            <person name="Lipzen A."/>
            <person name="He G."/>
            <person name="Yan M."/>
            <person name="Ng V."/>
            <person name="Cullen D."/>
            <person name="Martin F."/>
            <person name="Rosso M.-N."/>
            <person name="Henrissat B."/>
            <person name="Hibbett D."/>
            <person name="Martinez A.T."/>
            <person name="Grigoriev I.V."/>
        </authorList>
    </citation>
    <scope>NUCLEOTIDE SEQUENCE</scope>
    <source>
        <strain evidence="2">MF-IS2</strain>
    </source>
</reference>
<protein>
    <recommendedName>
        <fullName evidence="4">C2H2-type domain-containing protein</fullName>
    </recommendedName>
</protein>
<keyword evidence="3" id="KW-1185">Reference proteome</keyword>
<comment type="caution">
    <text evidence="2">The sequence shown here is derived from an EMBL/GenBank/DDBJ whole genome shotgun (WGS) entry which is preliminary data.</text>
</comment>
<accession>A0A9P6BXV1</accession>
<evidence type="ECO:0000256" key="1">
    <source>
        <dbReference type="SAM" id="MobiDB-lite"/>
    </source>
</evidence>
<dbReference type="PANTHER" id="PTHR38167">
    <property type="entry name" value="C2H2-TYPE DOMAIN-CONTAINING PROTEIN"/>
    <property type="match status" value="1"/>
</dbReference>
<name>A0A9P6BXV1_9AGAR</name>
<feature type="compositionally biased region" description="Polar residues" evidence="1">
    <location>
        <begin position="29"/>
        <end position="38"/>
    </location>
</feature>
<evidence type="ECO:0000313" key="2">
    <source>
        <dbReference type="EMBL" id="KAF9443497.1"/>
    </source>
</evidence>
<dbReference type="AlphaFoldDB" id="A0A9P6BXV1"/>
<dbReference type="OrthoDB" id="5422613at2759"/>
<evidence type="ECO:0000313" key="3">
    <source>
        <dbReference type="Proteomes" id="UP000807342"/>
    </source>
</evidence>
<feature type="region of interest" description="Disordered" evidence="1">
    <location>
        <begin position="1"/>
        <end position="43"/>
    </location>
</feature>
<organism evidence="2 3">
    <name type="scientific">Macrolepiota fuliginosa MF-IS2</name>
    <dbReference type="NCBI Taxonomy" id="1400762"/>
    <lineage>
        <taxon>Eukaryota</taxon>
        <taxon>Fungi</taxon>
        <taxon>Dikarya</taxon>
        <taxon>Basidiomycota</taxon>
        <taxon>Agaricomycotina</taxon>
        <taxon>Agaricomycetes</taxon>
        <taxon>Agaricomycetidae</taxon>
        <taxon>Agaricales</taxon>
        <taxon>Agaricineae</taxon>
        <taxon>Agaricaceae</taxon>
        <taxon>Macrolepiota</taxon>
    </lineage>
</organism>
<dbReference type="Proteomes" id="UP000807342">
    <property type="component" value="Unassembled WGS sequence"/>
</dbReference>
<evidence type="ECO:0008006" key="4">
    <source>
        <dbReference type="Google" id="ProtNLM"/>
    </source>
</evidence>